<organism evidence="5 6">
    <name type="scientific">Kineosporia mesophila</name>
    <dbReference type="NCBI Taxonomy" id="566012"/>
    <lineage>
        <taxon>Bacteria</taxon>
        <taxon>Bacillati</taxon>
        <taxon>Actinomycetota</taxon>
        <taxon>Actinomycetes</taxon>
        <taxon>Kineosporiales</taxon>
        <taxon>Kineosporiaceae</taxon>
        <taxon>Kineosporia</taxon>
    </lineage>
</organism>
<proteinExistence type="inferred from homology"/>
<evidence type="ECO:0000313" key="6">
    <source>
        <dbReference type="Proteomes" id="UP001501074"/>
    </source>
</evidence>
<protein>
    <recommendedName>
        <fullName evidence="4">Flagellar hook-basal body complex protein FliE</fullName>
    </recommendedName>
</protein>
<comment type="similarity">
    <text evidence="2 4">Belongs to the FliE family.</text>
</comment>
<sequence>MPVAAVGVTDPSALISGADLYSQMAAGLGTADVGSIENISVPGAGTSAITEAASARSDSFGNALGKGLQSVENLDITAQNKAIGAATGDLNDVHDYVIAAVEAQTAVELTTTLRNKALESFQQIMGMQL</sequence>
<dbReference type="Pfam" id="PF02049">
    <property type="entry name" value="FliE"/>
    <property type="match status" value="1"/>
</dbReference>
<gene>
    <name evidence="4" type="primary">fliE</name>
    <name evidence="5" type="ORF">GCM10022223_24400</name>
</gene>
<evidence type="ECO:0000256" key="1">
    <source>
        <dbReference type="ARBA" id="ARBA00004117"/>
    </source>
</evidence>
<evidence type="ECO:0000256" key="4">
    <source>
        <dbReference type="HAMAP-Rule" id="MF_00724"/>
    </source>
</evidence>
<keyword evidence="6" id="KW-1185">Reference proteome</keyword>
<accession>A0ABP6ZHD9</accession>
<dbReference type="PRINTS" id="PR01006">
    <property type="entry name" value="FLGHOOKFLIE"/>
</dbReference>
<comment type="caution">
    <text evidence="5">The sequence shown here is derived from an EMBL/GenBank/DDBJ whole genome shotgun (WGS) entry which is preliminary data.</text>
</comment>
<name>A0ABP6ZHD9_9ACTN</name>
<dbReference type="HAMAP" id="MF_00724">
    <property type="entry name" value="FliE"/>
    <property type="match status" value="1"/>
</dbReference>
<dbReference type="InterPro" id="IPR001624">
    <property type="entry name" value="FliE"/>
</dbReference>
<evidence type="ECO:0000256" key="3">
    <source>
        <dbReference type="ARBA" id="ARBA00023143"/>
    </source>
</evidence>
<evidence type="ECO:0000256" key="2">
    <source>
        <dbReference type="ARBA" id="ARBA00009272"/>
    </source>
</evidence>
<dbReference type="PANTHER" id="PTHR34653:SF1">
    <property type="entry name" value="FLAGELLAR HOOK-BASAL BODY COMPLEX PROTEIN FLIE"/>
    <property type="match status" value="1"/>
</dbReference>
<dbReference type="Proteomes" id="UP001501074">
    <property type="component" value="Unassembled WGS sequence"/>
</dbReference>
<reference evidence="6" key="1">
    <citation type="journal article" date="2019" name="Int. J. Syst. Evol. Microbiol.">
        <title>The Global Catalogue of Microorganisms (GCM) 10K type strain sequencing project: providing services to taxonomists for standard genome sequencing and annotation.</title>
        <authorList>
            <consortium name="The Broad Institute Genomics Platform"/>
            <consortium name="The Broad Institute Genome Sequencing Center for Infectious Disease"/>
            <person name="Wu L."/>
            <person name="Ma J."/>
        </authorList>
    </citation>
    <scope>NUCLEOTIDE SEQUENCE [LARGE SCALE GENOMIC DNA]</scope>
    <source>
        <strain evidence="6">JCM 16902</strain>
    </source>
</reference>
<dbReference type="PANTHER" id="PTHR34653">
    <property type="match status" value="1"/>
</dbReference>
<comment type="subcellular location">
    <subcellularLocation>
        <location evidence="1 4">Bacterial flagellum basal body</location>
    </subcellularLocation>
</comment>
<evidence type="ECO:0000313" key="5">
    <source>
        <dbReference type="EMBL" id="GAA3607560.1"/>
    </source>
</evidence>
<dbReference type="EMBL" id="BAAAZO010000003">
    <property type="protein sequence ID" value="GAA3607560.1"/>
    <property type="molecule type" value="Genomic_DNA"/>
</dbReference>
<keyword evidence="3 4" id="KW-0975">Bacterial flagellum</keyword>